<name>A0A2P6NVU2_9EUKA</name>
<dbReference type="EMBL" id="MDYQ01000014">
    <property type="protein sequence ID" value="PRP88083.1"/>
    <property type="molecule type" value="Genomic_DNA"/>
</dbReference>
<evidence type="ECO:0000256" key="1">
    <source>
        <dbReference type="SAM" id="MobiDB-lite"/>
    </source>
</evidence>
<protein>
    <recommendedName>
        <fullName evidence="5">Transmembrane protein</fullName>
    </recommendedName>
</protein>
<feature type="transmembrane region" description="Helical" evidence="2">
    <location>
        <begin position="77"/>
        <end position="98"/>
    </location>
</feature>
<evidence type="ECO:0000313" key="3">
    <source>
        <dbReference type="EMBL" id="PRP88083.1"/>
    </source>
</evidence>
<keyword evidence="2" id="KW-1133">Transmembrane helix</keyword>
<keyword evidence="2" id="KW-0472">Membrane</keyword>
<dbReference type="Proteomes" id="UP000241769">
    <property type="component" value="Unassembled WGS sequence"/>
</dbReference>
<evidence type="ECO:0000256" key="2">
    <source>
        <dbReference type="SAM" id="Phobius"/>
    </source>
</evidence>
<keyword evidence="2" id="KW-0812">Transmembrane</keyword>
<reference evidence="3 4" key="1">
    <citation type="journal article" date="2018" name="Genome Biol. Evol.">
        <title>Multiple Roots of Fruiting Body Formation in Amoebozoa.</title>
        <authorList>
            <person name="Hillmann F."/>
            <person name="Forbes G."/>
            <person name="Novohradska S."/>
            <person name="Ferling I."/>
            <person name="Riege K."/>
            <person name="Groth M."/>
            <person name="Westermann M."/>
            <person name="Marz M."/>
            <person name="Spaller T."/>
            <person name="Winckler T."/>
            <person name="Schaap P."/>
            <person name="Glockner G."/>
        </authorList>
    </citation>
    <scope>NUCLEOTIDE SEQUENCE [LARGE SCALE GENOMIC DNA]</scope>
    <source>
        <strain evidence="3 4">Jena</strain>
    </source>
</reference>
<feature type="transmembrane region" description="Helical" evidence="2">
    <location>
        <begin position="12"/>
        <end position="32"/>
    </location>
</feature>
<feature type="transmembrane region" description="Helical" evidence="2">
    <location>
        <begin position="160"/>
        <end position="179"/>
    </location>
</feature>
<dbReference type="InParanoid" id="A0A2P6NVU2"/>
<keyword evidence="4" id="KW-1185">Reference proteome</keyword>
<comment type="caution">
    <text evidence="3">The sequence shown here is derived from an EMBL/GenBank/DDBJ whole genome shotgun (WGS) entry which is preliminary data.</text>
</comment>
<feature type="region of interest" description="Disordered" evidence="1">
    <location>
        <begin position="183"/>
        <end position="206"/>
    </location>
</feature>
<evidence type="ECO:0008006" key="5">
    <source>
        <dbReference type="Google" id="ProtNLM"/>
    </source>
</evidence>
<accession>A0A2P6NVU2</accession>
<dbReference type="AlphaFoldDB" id="A0A2P6NVU2"/>
<gene>
    <name evidence="3" type="ORF">PROFUN_04174</name>
</gene>
<sequence>MFVSFFHEYTSIQMILLTSVVFLTTALPLSMIQASVHDISGLELLDARWDWSEEDAMQLFKASGERGRDLYAQALKFYGVMFLFSYFLWGSFTLFYFLQKSEWRKVSLYAPLLMVTSDLLEDYCILALLTHYESNILTATQTHWIAKVGSTATLVKWFSIYFNIAILTLAALRFGWAYLTKKGSAGPSGKVKTELQKKAKQTKKQQ</sequence>
<proteinExistence type="predicted"/>
<evidence type="ECO:0000313" key="4">
    <source>
        <dbReference type="Proteomes" id="UP000241769"/>
    </source>
</evidence>
<organism evidence="3 4">
    <name type="scientific">Planoprotostelium fungivorum</name>
    <dbReference type="NCBI Taxonomy" id="1890364"/>
    <lineage>
        <taxon>Eukaryota</taxon>
        <taxon>Amoebozoa</taxon>
        <taxon>Evosea</taxon>
        <taxon>Variosea</taxon>
        <taxon>Cavosteliida</taxon>
        <taxon>Cavosteliaceae</taxon>
        <taxon>Planoprotostelium</taxon>
    </lineage>
</organism>